<dbReference type="EMBL" id="AP021883">
    <property type="protein sequence ID" value="BBP02551.1"/>
    <property type="molecule type" value="Genomic_DNA"/>
</dbReference>
<accession>A0A809RUF7</accession>
<dbReference type="PANTHER" id="PTHR43861">
    <property type="entry name" value="TRANS-ACONITATE 2-METHYLTRANSFERASE-RELATED"/>
    <property type="match status" value="1"/>
</dbReference>
<evidence type="ECO:0000313" key="2">
    <source>
        <dbReference type="Proteomes" id="UP000463939"/>
    </source>
</evidence>
<dbReference type="Pfam" id="PF13489">
    <property type="entry name" value="Methyltransf_23"/>
    <property type="match status" value="1"/>
</dbReference>
<proteinExistence type="predicted"/>
<organism evidence="1 2">
    <name type="scientific">Sulfuriferula nivalis</name>
    <dbReference type="NCBI Taxonomy" id="2675298"/>
    <lineage>
        <taxon>Bacteria</taxon>
        <taxon>Pseudomonadati</taxon>
        <taxon>Pseudomonadota</taxon>
        <taxon>Betaproteobacteria</taxon>
        <taxon>Nitrosomonadales</taxon>
        <taxon>Sulfuricellaceae</taxon>
        <taxon>Sulfuriferula</taxon>
    </lineage>
</organism>
<name>A0A809RUF7_9PROT</name>
<dbReference type="AlphaFoldDB" id="A0A809RUF7"/>
<gene>
    <name evidence="1" type="ORF">SFSGTM_32590</name>
</gene>
<dbReference type="CDD" id="cd02440">
    <property type="entry name" value="AdoMet_MTases"/>
    <property type="match status" value="1"/>
</dbReference>
<dbReference type="SUPFAM" id="SSF53335">
    <property type="entry name" value="S-adenosyl-L-methionine-dependent methyltransferases"/>
    <property type="match status" value="1"/>
</dbReference>
<evidence type="ECO:0000313" key="1">
    <source>
        <dbReference type="EMBL" id="BBP02551.1"/>
    </source>
</evidence>
<reference evidence="2" key="1">
    <citation type="submission" date="2019-11" db="EMBL/GenBank/DDBJ databases">
        <title>Isolation and characterization of a novel species in the genus Sulfuriferula.</title>
        <authorList>
            <person name="Mochizuki J."/>
            <person name="Kojima H."/>
            <person name="Fukui M."/>
        </authorList>
    </citation>
    <scope>NUCLEOTIDE SEQUENCE [LARGE SCALE GENOMIC DNA]</scope>
    <source>
        <strain evidence="2">SGTM</strain>
        <plasmid evidence="2">sgtm_pl2 dna</plasmid>
    </source>
</reference>
<evidence type="ECO:0008006" key="3">
    <source>
        <dbReference type="Google" id="ProtNLM"/>
    </source>
</evidence>
<dbReference type="KEGG" id="sniv:SFSGTM_32590"/>
<dbReference type="Proteomes" id="UP000463939">
    <property type="component" value="Plasmid SGTM_pl2"/>
</dbReference>
<sequence>MQKSDTIIYRHCPQCNTDNKSTDNVGYDTDGWNLKKCPSCKFVYLDSAPVYKELQDGEFAWEKTTAARTDTRQKKYRLWHNLSKATHWRLYIFKKKNMYDLLNDHMDSGTVLDLGCGKGHSLLPLPESYKVIGIEISVFEAKCATEVLAKRNGLVINKPSLHGLKTLDENSISAVFSRSYLEHETHPKEVLEEVYRALHKSGIAIIKVPNYGCINRIVMGSKWCGFRFPDHLNYFTPTTLTNMALNAGFEPR</sequence>
<protein>
    <recommendedName>
        <fullName evidence="3">Class I SAM-dependent methyltransferase</fullName>
    </recommendedName>
</protein>
<dbReference type="InterPro" id="IPR029063">
    <property type="entry name" value="SAM-dependent_MTases_sf"/>
</dbReference>
<keyword evidence="1" id="KW-0614">Plasmid</keyword>
<geneLocation type="plasmid" evidence="2">
    <name>sgtm_pl2 dna</name>
</geneLocation>
<dbReference type="RefSeq" id="WP_162086442.1">
    <property type="nucleotide sequence ID" value="NZ_AP021883.1"/>
</dbReference>
<keyword evidence="2" id="KW-1185">Reference proteome</keyword>
<dbReference type="Gene3D" id="3.40.50.150">
    <property type="entry name" value="Vaccinia Virus protein VP39"/>
    <property type="match status" value="1"/>
</dbReference>